<evidence type="ECO:0000313" key="5">
    <source>
        <dbReference type="Proteomes" id="UP000751190"/>
    </source>
</evidence>
<reference evidence="3" key="1">
    <citation type="submission" date="2021-01" db="EMBL/GenBank/DDBJ databases">
        <authorList>
            <person name="Corre E."/>
            <person name="Pelletier E."/>
            <person name="Niang G."/>
            <person name="Scheremetjew M."/>
            <person name="Finn R."/>
            <person name="Kale V."/>
            <person name="Holt S."/>
            <person name="Cochrane G."/>
            <person name="Meng A."/>
            <person name="Brown T."/>
            <person name="Cohen L."/>
        </authorList>
    </citation>
    <scope>NUCLEOTIDE SEQUENCE</scope>
    <source>
        <strain evidence="3">RCC1537</strain>
    </source>
</reference>
<dbReference type="PANTHER" id="PTHR21427">
    <property type="entry name" value="UBIQUINONE BIOSYNTHESIS PROTEIN COQ9, MITOCHONDRIAL"/>
    <property type="match status" value="1"/>
</dbReference>
<dbReference type="InterPro" id="IPR012762">
    <property type="entry name" value="Ubiq_biosynth_COQ9"/>
</dbReference>
<dbReference type="Proteomes" id="UP000751190">
    <property type="component" value="Unassembled WGS sequence"/>
</dbReference>
<comment type="pathway">
    <text evidence="1">Cofactor biosynthesis; ubiquinone biosynthesis.</text>
</comment>
<dbReference type="GO" id="GO:0006744">
    <property type="term" value="P:ubiquinone biosynthetic process"/>
    <property type="evidence" value="ECO:0007669"/>
    <property type="project" value="UniProtKB-UniRule"/>
</dbReference>
<keyword evidence="1" id="KW-0831">Ubiquinone biosynthesis</keyword>
<keyword evidence="1" id="KW-0446">Lipid-binding</keyword>
<dbReference type="EMBL" id="HBEB01020045">
    <property type="protein sequence ID" value="CAD8278707.1"/>
    <property type="molecule type" value="Transcribed_RNA"/>
</dbReference>
<dbReference type="AlphaFoldDB" id="A0A7R9YP89"/>
<comment type="similarity">
    <text evidence="1">Belongs to the COQ9 family.</text>
</comment>
<proteinExistence type="inferred from homology"/>
<dbReference type="PANTHER" id="PTHR21427:SF19">
    <property type="entry name" value="UBIQUINONE BIOSYNTHESIS PROTEIN COQ9, MITOCHONDRIAL"/>
    <property type="match status" value="1"/>
</dbReference>
<keyword evidence="1" id="KW-0496">Mitochondrion</keyword>
<accession>A0A7R9YP89</accession>
<dbReference type="EMBL" id="JAGTXO010000044">
    <property type="protein sequence ID" value="KAG8459078.1"/>
    <property type="molecule type" value="Genomic_DNA"/>
</dbReference>
<dbReference type="GO" id="GO:0005743">
    <property type="term" value="C:mitochondrial inner membrane"/>
    <property type="evidence" value="ECO:0007669"/>
    <property type="project" value="TreeGrafter"/>
</dbReference>
<comment type="function">
    <text evidence="1">Membrane-associated protein that warps the membrane surface to access and bind aromatic isoprenes with high specificity, including ubiquinone (CoQ) isoprene intermediates and presents them directly to Coq7, therefore facilitating the Coq7-mediated hydroxylase step. Participates in the biosynthesis of coenzyme Q, also named ubiquinone, an essential lipid-soluble electron transporter for aerobic cellular respiration.</text>
</comment>
<dbReference type="Pfam" id="PF21392">
    <property type="entry name" value="COQ9_N"/>
    <property type="match status" value="1"/>
</dbReference>
<gene>
    <name evidence="4" type="ORF">KFE25_002485</name>
    <name evidence="3" type="ORF">PLUT1463_LOCUS13024</name>
</gene>
<reference evidence="4" key="2">
    <citation type="submission" date="2021-05" db="EMBL/GenBank/DDBJ databases">
        <title>The genome of the haptophyte Pavlova lutheri (Diacronema luteri, Pavlovales) - a model for lipid biosynthesis in eukaryotic algae.</title>
        <authorList>
            <person name="Hulatt C.J."/>
            <person name="Posewitz M.C."/>
        </authorList>
    </citation>
    <scope>NUCLEOTIDE SEQUENCE</scope>
    <source>
        <strain evidence="4">NIVA-4/92</strain>
    </source>
</reference>
<dbReference type="UniPathway" id="UPA00232"/>
<name>A0A7R9YP89_DIALT</name>
<evidence type="ECO:0000259" key="2">
    <source>
        <dbReference type="Pfam" id="PF21392"/>
    </source>
</evidence>
<comment type="subcellular location">
    <subcellularLocation>
        <location evidence="1">Mitochondrion</location>
    </subcellularLocation>
</comment>
<protein>
    <recommendedName>
        <fullName evidence="1">Ubiquinone biosynthesis protein</fullName>
    </recommendedName>
</protein>
<dbReference type="GO" id="GO:0008289">
    <property type="term" value="F:lipid binding"/>
    <property type="evidence" value="ECO:0007669"/>
    <property type="project" value="UniProtKB-UniRule"/>
</dbReference>
<keyword evidence="5" id="KW-1185">Reference proteome</keyword>
<evidence type="ECO:0000313" key="3">
    <source>
        <dbReference type="EMBL" id="CAD8278707.1"/>
    </source>
</evidence>
<feature type="domain" description="Ubiquinone biosynthesis protein COQ9 HTH" evidence="2">
    <location>
        <begin position="19"/>
        <end position="46"/>
    </location>
</feature>
<dbReference type="OrthoDB" id="619536at2759"/>
<organism evidence="3">
    <name type="scientific">Diacronema lutheri</name>
    <name type="common">Unicellular marine alga</name>
    <name type="synonym">Monochrysis lutheri</name>
    <dbReference type="NCBI Taxonomy" id="2081491"/>
    <lineage>
        <taxon>Eukaryota</taxon>
        <taxon>Haptista</taxon>
        <taxon>Haptophyta</taxon>
        <taxon>Pavlovophyceae</taxon>
        <taxon>Pavlovales</taxon>
        <taxon>Pavlovaceae</taxon>
        <taxon>Diacronema</taxon>
    </lineage>
</organism>
<evidence type="ECO:0000256" key="1">
    <source>
        <dbReference type="RuleBase" id="RU366063"/>
    </source>
</evidence>
<sequence length="260" mass="26535">MLRLAVRHLSAAATGEEAGLRASILAAALKHVPAHGWSAHALAAGATDVGLSPSAHAIVGGGGAELVAHFQQSADERLRAELEHLAQGVESCTVAQRLSAGIKLRLSYIEPYAASWPQALALQALPSQLPATVKRASLLAELLDDYAHATPMSAGASAGHGLGPVPPTACARRAAIGGAYALAELHMVADSAPASRAAAGADGGRQQPLDLSASYGHVDELCAALERGARSLRRVETELAHAAVHSRLLLGVLASLGRRG</sequence>
<dbReference type="Gene3D" id="1.10.357.10">
    <property type="entry name" value="Tetracycline Repressor, domain 2"/>
    <property type="match status" value="1"/>
</dbReference>
<evidence type="ECO:0000313" key="4">
    <source>
        <dbReference type="EMBL" id="KAG8459078.1"/>
    </source>
</evidence>
<dbReference type="InterPro" id="IPR048674">
    <property type="entry name" value="COQ9_HTH"/>
</dbReference>